<evidence type="ECO:0000313" key="2">
    <source>
        <dbReference type="EMBL" id="KKM79017.1"/>
    </source>
</evidence>
<comment type="caution">
    <text evidence="2">The sequence shown here is derived from an EMBL/GenBank/DDBJ whole genome shotgun (WGS) entry which is preliminary data.</text>
</comment>
<name>A0A0F9NCA0_9ZZZZ</name>
<dbReference type="AlphaFoldDB" id="A0A0F9NCA0"/>
<reference evidence="2" key="1">
    <citation type="journal article" date="2015" name="Nature">
        <title>Complex archaea that bridge the gap between prokaryotes and eukaryotes.</title>
        <authorList>
            <person name="Spang A."/>
            <person name="Saw J.H."/>
            <person name="Jorgensen S.L."/>
            <person name="Zaremba-Niedzwiedzka K."/>
            <person name="Martijn J."/>
            <person name="Lind A.E."/>
            <person name="van Eijk R."/>
            <person name="Schleper C."/>
            <person name="Guy L."/>
            <person name="Ettema T.J."/>
        </authorList>
    </citation>
    <scope>NUCLEOTIDE SEQUENCE</scope>
</reference>
<gene>
    <name evidence="2" type="ORF">LCGC14_1354180</name>
</gene>
<evidence type="ECO:0000256" key="1">
    <source>
        <dbReference type="SAM" id="MobiDB-lite"/>
    </source>
</evidence>
<accession>A0A0F9NCA0</accession>
<dbReference type="EMBL" id="LAZR01008397">
    <property type="protein sequence ID" value="KKM79017.1"/>
    <property type="molecule type" value="Genomic_DNA"/>
</dbReference>
<feature type="region of interest" description="Disordered" evidence="1">
    <location>
        <begin position="177"/>
        <end position="207"/>
    </location>
</feature>
<sequence>MKLPETDKTRYDVHSPTLVDDIKKAIPPFDKYEGDLPIKKLSQYIILMYDPESPMRREVGHYMQRKSACAEVVGFKKEGSKWMLPIDELLIGKDEDANKLFVAYIAHLAIPEYLELITLLEIQRVKSMEAFSGNVTDNTHKTIAAVTKSISEITKKLFGSGEEDEIKAARRALYEQADIDKPPMPEDMVDKLNEGPLPEDMNPYGDYRVEEGKFLGDEEPL</sequence>
<feature type="compositionally biased region" description="Basic and acidic residues" evidence="1">
    <location>
        <begin position="178"/>
        <end position="193"/>
    </location>
</feature>
<organism evidence="2">
    <name type="scientific">marine sediment metagenome</name>
    <dbReference type="NCBI Taxonomy" id="412755"/>
    <lineage>
        <taxon>unclassified sequences</taxon>
        <taxon>metagenomes</taxon>
        <taxon>ecological metagenomes</taxon>
    </lineage>
</organism>
<protein>
    <submittedName>
        <fullName evidence="2">Uncharacterized protein</fullName>
    </submittedName>
</protein>
<proteinExistence type="predicted"/>